<keyword evidence="2" id="KW-1185">Reference proteome</keyword>
<evidence type="ECO:0000313" key="1">
    <source>
        <dbReference type="EMBL" id="KAK9138184.1"/>
    </source>
</evidence>
<dbReference type="AlphaFoldDB" id="A0AAP0JQW9"/>
<organism evidence="1 2">
    <name type="scientific">Stephania japonica</name>
    <dbReference type="NCBI Taxonomy" id="461633"/>
    <lineage>
        <taxon>Eukaryota</taxon>
        <taxon>Viridiplantae</taxon>
        <taxon>Streptophyta</taxon>
        <taxon>Embryophyta</taxon>
        <taxon>Tracheophyta</taxon>
        <taxon>Spermatophyta</taxon>
        <taxon>Magnoliopsida</taxon>
        <taxon>Ranunculales</taxon>
        <taxon>Menispermaceae</taxon>
        <taxon>Menispermoideae</taxon>
        <taxon>Cissampelideae</taxon>
        <taxon>Stephania</taxon>
    </lineage>
</organism>
<proteinExistence type="predicted"/>
<dbReference type="EMBL" id="JBBNAE010000003">
    <property type="protein sequence ID" value="KAK9138184.1"/>
    <property type="molecule type" value="Genomic_DNA"/>
</dbReference>
<evidence type="ECO:0000313" key="2">
    <source>
        <dbReference type="Proteomes" id="UP001417504"/>
    </source>
</evidence>
<reference evidence="1 2" key="1">
    <citation type="submission" date="2024-01" db="EMBL/GenBank/DDBJ databases">
        <title>Genome assemblies of Stephania.</title>
        <authorList>
            <person name="Yang L."/>
        </authorList>
    </citation>
    <scope>NUCLEOTIDE SEQUENCE [LARGE SCALE GENOMIC DNA]</scope>
    <source>
        <strain evidence="1">QJT</strain>
        <tissue evidence="1">Leaf</tissue>
    </source>
</reference>
<name>A0AAP0JQW9_9MAGN</name>
<sequence>MDEQICEVEDEADFDPFASKVQDDEVVEATAPCPAAVEAEEGGNHPFPPLSMVYMGWGKRSLLLGLPPPSPARIGLPYGPPPPTTAAAAVAAAAVRPPPLP</sequence>
<gene>
    <name evidence="1" type="ORF">Sjap_008778</name>
</gene>
<dbReference type="Proteomes" id="UP001417504">
    <property type="component" value="Unassembled WGS sequence"/>
</dbReference>
<accession>A0AAP0JQW9</accession>
<comment type="caution">
    <text evidence="1">The sequence shown here is derived from an EMBL/GenBank/DDBJ whole genome shotgun (WGS) entry which is preliminary data.</text>
</comment>
<protein>
    <submittedName>
        <fullName evidence="1">Uncharacterized protein</fullName>
    </submittedName>
</protein>